<evidence type="ECO:0000256" key="2">
    <source>
        <dbReference type="SAM" id="SignalP"/>
    </source>
</evidence>
<feature type="signal peptide" evidence="2">
    <location>
        <begin position="1"/>
        <end position="19"/>
    </location>
</feature>
<comment type="caution">
    <text evidence="3">The sequence shown here is derived from an EMBL/GenBank/DDBJ whole genome shotgun (WGS) entry which is preliminary data.</text>
</comment>
<evidence type="ECO:0000256" key="1">
    <source>
        <dbReference type="SAM" id="MobiDB-lite"/>
    </source>
</evidence>
<protein>
    <submittedName>
        <fullName evidence="3">DUF3558 domain-containing protein</fullName>
    </submittedName>
</protein>
<organism evidence="3 4">
    <name type="scientific">Amycolatopsis heterodermiae</name>
    <dbReference type="NCBI Taxonomy" id="3110235"/>
    <lineage>
        <taxon>Bacteria</taxon>
        <taxon>Bacillati</taxon>
        <taxon>Actinomycetota</taxon>
        <taxon>Actinomycetes</taxon>
        <taxon>Pseudonocardiales</taxon>
        <taxon>Pseudonocardiaceae</taxon>
        <taxon>Amycolatopsis</taxon>
    </lineage>
</organism>
<proteinExistence type="predicted"/>
<feature type="region of interest" description="Disordered" evidence="1">
    <location>
        <begin position="25"/>
        <end position="54"/>
    </location>
</feature>
<gene>
    <name evidence="3" type="ORF">VA596_09680</name>
</gene>
<evidence type="ECO:0000313" key="4">
    <source>
        <dbReference type="Proteomes" id="UP001304298"/>
    </source>
</evidence>
<name>A0ABU5R0V3_9PSEU</name>
<reference evidence="3 4" key="1">
    <citation type="submission" date="2023-12" db="EMBL/GenBank/DDBJ databases">
        <title>Amycolatopsis sp. V23-08.</title>
        <authorList>
            <person name="Somphong A."/>
        </authorList>
    </citation>
    <scope>NUCLEOTIDE SEQUENCE [LARGE SCALE GENOMIC DNA]</scope>
    <source>
        <strain evidence="3 4">V23-08</strain>
    </source>
</reference>
<feature type="chain" id="PRO_5047298670" evidence="2">
    <location>
        <begin position="20"/>
        <end position="203"/>
    </location>
</feature>
<evidence type="ECO:0000313" key="3">
    <source>
        <dbReference type="EMBL" id="MEA5359807.1"/>
    </source>
</evidence>
<dbReference type="EMBL" id="JAYFSI010000001">
    <property type="protein sequence ID" value="MEA5359807.1"/>
    <property type="molecule type" value="Genomic_DNA"/>
</dbReference>
<dbReference type="Pfam" id="PF12079">
    <property type="entry name" value="DUF3558"/>
    <property type="match status" value="1"/>
</dbReference>
<sequence length="203" mass="20556">MNRRGTAIAAIAACGLLLAGCTGEHGSASPAPSTPDSTAAALPHDGAPKVDTPLPSKVLDGSPCETALTPDQLTGLLGEPTQGKASDDTLGSACNWSSNSGSGASIAVNYQVKSDQGLSLAYQNVQPTAARWKPLDPIQGFPAVAYATSNDKRACVIVVGVSDQLAYSMALTLGDKATSEGKDSFDVGPQVADTVLTNLKARA</sequence>
<keyword evidence="4" id="KW-1185">Reference proteome</keyword>
<dbReference type="PROSITE" id="PS51257">
    <property type="entry name" value="PROKAR_LIPOPROTEIN"/>
    <property type="match status" value="1"/>
</dbReference>
<feature type="compositionally biased region" description="Low complexity" evidence="1">
    <location>
        <begin position="25"/>
        <end position="43"/>
    </location>
</feature>
<accession>A0ABU5R0V3</accession>
<dbReference type="InterPro" id="IPR024520">
    <property type="entry name" value="DUF3558"/>
</dbReference>
<dbReference type="Proteomes" id="UP001304298">
    <property type="component" value="Unassembled WGS sequence"/>
</dbReference>
<dbReference type="RefSeq" id="WP_323325197.1">
    <property type="nucleotide sequence ID" value="NZ_JAYFSI010000001.1"/>
</dbReference>
<keyword evidence="2" id="KW-0732">Signal</keyword>